<proteinExistence type="inferred from homology"/>
<gene>
    <name evidence="9" type="ORF">CUMW_274550</name>
</gene>
<feature type="transmembrane region" description="Helical" evidence="8">
    <location>
        <begin position="21"/>
        <end position="40"/>
    </location>
</feature>
<organism evidence="9 10">
    <name type="scientific">Citrus unshiu</name>
    <name type="common">Satsuma mandarin</name>
    <name type="synonym">Citrus nobilis var. unshiu</name>
    <dbReference type="NCBI Taxonomy" id="55188"/>
    <lineage>
        <taxon>Eukaryota</taxon>
        <taxon>Viridiplantae</taxon>
        <taxon>Streptophyta</taxon>
        <taxon>Embryophyta</taxon>
        <taxon>Tracheophyta</taxon>
        <taxon>Spermatophyta</taxon>
        <taxon>Magnoliopsida</taxon>
        <taxon>eudicotyledons</taxon>
        <taxon>Gunneridae</taxon>
        <taxon>Pentapetalae</taxon>
        <taxon>rosids</taxon>
        <taxon>malvids</taxon>
        <taxon>Sapindales</taxon>
        <taxon>Rutaceae</taxon>
        <taxon>Aurantioideae</taxon>
        <taxon>Citrus</taxon>
    </lineage>
</organism>
<feature type="non-terminal residue" evidence="9">
    <location>
        <position position="1"/>
    </location>
</feature>
<dbReference type="Proteomes" id="UP000236630">
    <property type="component" value="Unassembled WGS sequence"/>
</dbReference>
<evidence type="ECO:0000256" key="8">
    <source>
        <dbReference type="SAM" id="Phobius"/>
    </source>
</evidence>
<feature type="region of interest" description="Disordered" evidence="7">
    <location>
        <begin position="74"/>
        <end position="108"/>
    </location>
</feature>
<keyword evidence="6 8" id="KW-0472">Membrane</keyword>
<evidence type="ECO:0000256" key="5">
    <source>
        <dbReference type="ARBA" id="ARBA00022989"/>
    </source>
</evidence>
<dbReference type="EMBL" id="BDQV01001448">
    <property type="protein sequence ID" value="GAY33051.1"/>
    <property type="molecule type" value="Genomic_DNA"/>
</dbReference>
<evidence type="ECO:0000256" key="1">
    <source>
        <dbReference type="ARBA" id="ARBA00004651"/>
    </source>
</evidence>
<comment type="subcellular location">
    <subcellularLocation>
        <location evidence="1">Cell membrane</location>
        <topology evidence="1">Multi-pass membrane protein</topology>
    </subcellularLocation>
</comment>
<dbReference type="GO" id="GO:0005886">
    <property type="term" value="C:plasma membrane"/>
    <property type="evidence" value="ECO:0007669"/>
    <property type="project" value="UniProtKB-SubCell"/>
</dbReference>
<dbReference type="InterPro" id="IPR021910">
    <property type="entry name" value="NGX6/PGAP6/MYMK"/>
</dbReference>
<evidence type="ECO:0000256" key="3">
    <source>
        <dbReference type="ARBA" id="ARBA00022475"/>
    </source>
</evidence>
<keyword evidence="3" id="KW-1003">Cell membrane</keyword>
<feature type="compositionally biased region" description="Basic and acidic residues" evidence="7">
    <location>
        <begin position="87"/>
        <end position="108"/>
    </location>
</feature>
<sequence length="108" mass="12771">QQTIMEWLRNFMKTILRRFRWGFVLVGFAALAMAAISWKLETSQSYWIWHSIWHVSIYTSSFFFLCSKVSSLNSENQRPLDGTYELTRQDSMPRGDSEGRERPEVLTI</sequence>
<evidence type="ECO:0000313" key="10">
    <source>
        <dbReference type="Proteomes" id="UP000236630"/>
    </source>
</evidence>
<comment type="similarity">
    <text evidence="2">Belongs to the TMEM8 family.</text>
</comment>
<keyword evidence="5 8" id="KW-1133">Transmembrane helix</keyword>
<dbReference type="PANTHER" id="PTHR14319:SF3">
    <property type="entry name" value="TRANSMEMBRANE PROTEIN-LIKE PROTEIN"/>
    <property type="match status" value="1"/>
</dbReference>
<dbReference type="STRING" id="55188.A0A2H5MZT2"/>
<comment type="caution">
    <text evidence="9">The sequence shown here is derived from an EMBL/GenBank/DDBJ whole genome shotgun (WGS) entry which is preliminary data.</text>
</comment>
<evidence type="ECO:0000256" key="4">
    <source>
        <dbReference type="ARBA" id="ARBA00022692"/>
    </source>
</evidence>
<keyword evidence="4 8" id="KW-0812">Transmembrane</keyword>
<evidence type="ECO:0000256" key="6">
    <source>
        <dbReference type="ARBA" id="ARBA00023136"/>
    </source>
</evidence>
<keyword evidence="10" id="KW-1185">Reference proteome</keyword>
<accession>A0A2H5MZT2</accession>
<feature type="transmembrane region" description="Helical" evidence="8">
    <location>
        <begin position="46"/>
        <end position="66"/>
    </location>
</feature>
<evidence type="ECO:0000256" key="2">
    <source>
        <dbReference type="ARBA" id="ARBA00005542"/>
    </source>
</evidence>
<name>A0A2H5MZT2_CITUN</name>
<reference evidence="9 10" key="1">
    <citation type="journal article" date="2017" name="Front. Genet.">
        <title>Draft sequencing of the heterozygous diploid genome of Satsuma (Citrus unshiu Marc.) using a hybrid assembly approach.</title>
        <authorList>
            <person name="Shimizu T."/>
            <person name="Tanizawa Y."/>
            <person name="Mochizuki T."/>
            <person name="Nagasaki H."/>
            <person name="Yoshioka T."/>
            <person name="Toyoda A."/>
            <person name="Fujiyama A."/>
            <person name="Kaminuma E."/>
            <person name="Nakamura Y."/>
        </authorList>
    </citation>
    <scope>NUCLEOTIDE SEQUENCE [LARGE SCALE GENOMIC DNA]</scope>
    <source>
        <strain evidence="10">cv. Miyagawa wase</strain>
    </source>
</reference>
<evidence type="ECO:0000256" key="7">
    <source>
        <dbReference type="SAM" id="MobiDB-lite"/>
    </source>
</evidence>
<protein>
    <submittedName>
        <fullName evidence="9">Uncharacterized protein</fullName>
    </submittedName>
</protein>
<dbReference type="Pfam" id="PF12036">
    <property type="entry name" value="DUF3522"/>
    <property type="match status" value="1"/>
</dbReference>
<evidence type="ECO:0000313" key="9">
    <source>
        <dbReference type="EMBL" id="GAY33051.1"/>
    </source>
</evidence>
<dbReference type="AlphaFoldDB" id="A0A2H5MZT2"/>
<dbReference type="PANTHER" id="PTHR14319">
    <property type="entry name" value="FIVE-SPAN TRANSMEMBRANE PROTEIN M83"/>
    <property type="match status" value="1"/>
</dbReference>